<feature type="transmembrane region" description="Helical" evidence="7">
    <location>
        <begin position="45"/>
        <end position="69"/>
    </location>
</feature>
<feature type="transmembrane region" description="Helical" evidence="7">
    <location>
        <begin position="402"/>
        <end position="421"/>
    </location>
</feature>
<name>A0ABS0ARG4_9GAMM</name>
<feature type="transmembrane region" description="Helical" evidence="7">
    <location>
        <begin position="269"/>
        <end position="293"/>
    </location>
</feature>
<comment type="caution">
    <text evidence="8">The sequence shown here is derived from an EMBL/GenBank/DDBJ whole genome shotgun (WGS) entry which is preliminary data.</text>
</comment>
<feature type="transmembrane region" description="Helical" evidence="7">
    <location>
        <begin position="12"/>
        <end position="33"/>
    </location>
</feature>
<keyword evidence="3 6" id="KW-0812">Transmembrane</keyword>
<gene>
    <name evidence="8" type="ORF">Y5W_01149</name>
</gene>
<accession>A0ABS0ARG4</accession>
<proteinExistence type="inferred from homology"/>
<feature type="transmembrane region" description="Helical" evidence="7">
    <location>
        <begin position="442"/>
        <end position="461"/>
    </location>
</feature>
<dbReference type="InterPro" id="IPR047218">
    <property type="entry name" value="YocR/YhdH-like"/>
</dbReference>
<protein>
    <recommendedName>
        <fullName evidence="6">Transporter</fullName>
    </recommendedName>
</protein>
<reference evidence="8 9" key="1">
    <citation type="submission" date="2012-09" db="EMBL/GenBank/DDBJ databases">
        <title>Genome Sequence of alkane-degrading Bacterium Alcanivorax sp. 521-1.</title>
        <authorList>
            <person name="Lai Q."/>
            <person name="Shao Z."/>
        </authorList>
    </citation>
    <scope>NUCLEOTIDE SEQUENCE [LARGE SCALE GENOMIC DNA]</scope>
    <source>
        <strain evidence="8 9">521-1</strain>
    </source>
</reference>
<evidence type="ECO:0000256" key="5">
    <source>
        <dbReference type="ARBA" id="ARBA00023136"/>
    </source>
</evidence>
<dbReference type="NCBIfam" id="NF037979">
    <property type="entry name" value="Na_transp"/>
    <property type="match status" value="1"/>
</dbReference>
<feature type="transmembrane region" description="Helical" evidence="7">
    <location>
        <begin position="151"/>
        <end position="170"/>
    </location>
</feature>
<feature type="transmembrane region" description="Helical" evidence="7">
    <location>
        <begin position="225"/>
        <end position="248"/>
    </location>
</feature>
<organism evidence="8 9">
    <name type="scientific">Alloalcanivorax profundimaris</name>
    <dbReference type="NCBI Taxonomy" id="2735259"/>
    <lineage>
        <taxon>Bacteria</taxon>
        <taxon>Pseudomonadati</taxon>
        <taxon>Pseudomonadota</taxon>
        <taxon>Gammaproteobacteria</taxon>
        <taxon>Oceanospirillales</taxon>
        <taxon>Alcanivoracaceae</taxon>
        <taxon>Alloalcanivorax</taxon>
    </lineage>
</organism>
<dbReference type="EMBL" id="ARXX01000012">
    <property type="protein sequence ID" value="MBF5055855.1"/>
    <property type="molecule type" value="Genomic_DNA"/>
</dbReference>
<feature type="transmembrane region" description="Helical" evidence="7">
    <location>
        <begin position="182"/>
        <end position="205"/>
    </location>
</feature>
<evidence type="ECO:0000256" key="3">
    <source>
        <dbReference type="ARBA" id="ARBA00022692"/>
    </source>
</evidence>
<dbReference type="Pfam" id="PF00209">
    <property type="entry name" value="SNF"/>
    <property type="match status" value="2"/>
</dbReference>
<keyword evidence="5 7" id="KW-0472">Membrane</keyword>
<dbReference type="InterPro" id="IPR000175">
    <property type="entry name" value="Na/ntran_symport"/>
</dbReference>
<keyword evidence="9" id="KW-1185">Reference proteome</keyword>
<dbReference type="PANTHER" id="PTHR42948">
    <property type="entry name" value="TRANSPORTER"/>
    <property type="match status" value="1"/>
</dbReference>
<dbReference type="PANTHER" id="PTHR42948:SF1">
    <property type="entry name" value="TRANSPORTER"/>
    <property type="match status" value="1"/>
</dbReference>
<dbReference type="PRINTS" id="PR00176">
    <property type="entry name" value="NANEUSMPORT"/>
</dbReference>
<evidence type="ECO:0000256" key="2">
    <source>
        <dbReference type="ARBA" id="ARBA00022448"/>
    </source>
</evidence>
<feature type="transmembrane region" description="Helical" evidence="7">
    <location>
        <begin position="358"/>
        <end position="382"/>
    </location>
</feature>
<evidence type="ECO:0000256" key="7">
    <source>
        <dbReference type="SAM" id="Phobius"/>
    </source>
</evidence>
<keyword evidence="2 6" id="KW-0813">Transport</keyword>
<dbReference type="PROSITE" id="PS00610">
    <property type="entry name" value="NA_NEUROTRAN_SYMP_1"/>
    <property type="match status" value="1"/>
</dbReference>
<comment type="similarity">
    <text evidence="6">Belongs to the sodium:neurotransmitter symporter (SNF) (TC 2.A.22) family.</text>
</comment>
<dbReference type="Proteomes" id="UP000662703">
    <property type="component" value="Unassembled WGS sequence"/>
</dbReference>
<sequence length="469" mass="50238">MSEENKPVHGMWASRWVFILAATGSAVGLGNIWRFPYITGEYGGGAFVVLYLICIALMGVPIMIAEVLLGRRGGLSPIHSMGRLAEQSKVSRRWKGIGYLGALAGFLILSFYSVVASWALIYVWEAVTGMFQGLTAVQSQGNFEAMQANPWLMMGSHTAFMLLTMGVVALGVKRGLERAVEVLMPVLFLLLVVLIGYAATTPGFVEGVSFLFAFDFSKLSGEAVIIALGQAFFTLSLGMGAIMAYGAYMPREIKDKKTGRSRPVSIVSSVAIIAVLDTLVALGAGLAMFPLLFTGGLEPAQGPGMMFVTLPLAFGQMPGGILFGSLFFVLVVCAAWSSSISLGEPMVAWLVERGHKRGVAASMVGLAAWVLGIGSVLSFNLWKDDTFLMGTFFDNIEFLSTSILLPLGGLLIAVFTGWVMKETQARKELAMKSFPLYLVWRALVRVFSPLAVIALILYSIWSAVGGGGG</sequence>
<keyword evidence="4 7" id="KW-1133">Transmembrane helix</keyword>
<evidence type="ECO:0000313" key="9">
    <source>
        <dbReference type="Proteomes" id="UP000662703"/>
    </source>
</evidence>
<dbReference type="InterPro" id="IPR037272">
    <property type="entry name" value="SNS_sf"/>
</dbReference>
<dbReference type="CDD" id="cd10336">
    <property type="entry name" value="SLC6sbd_Tyt1-Like"/>
    <property type="match status" value="1"/>
</dbReference>
<keyword evidence="6" id="KW-0769">Symport</keyword>
<evidence type="ECO:0000313" key="8">
    <source>
        <dbReference type="EMBL" id="MBF5055855.1"/>
    </source>
</evidence>
<evidence type="ECO:0000256" key="1">
    <source>
        <dbReference type="ARBA" id="ARBA00004141"/>
    </source>
</evidence>
<feature type="transmembrane region" description="Helical" evidence="7">
    <location>
        <begin position="313"/>
        <end position="337"/>
    </location>
</feature>
<evidence type="ECO:0000256" key="4">
    <source>
        <dbReference type="ARBA" id="ARBA00022989"/>
    </source>
</evidence>
<dbReference type="RefSeq" id="WP_161385602.1">
    <property type="nucleotide sequence ID" value="NZ_ARXX01000012.1"/>
</dbReference>
<comment type="subcellular location">
    <subcellularLocation>
        <location evidence="1">Membrane</location>
        <topology evidence="1">Multi-pass membrane protein</topology>
    </subcellularLocation>
</comment>
<evidence type="ECO:0000256" key="6">
    <source>
        <dbReference type="RuleBase" id="RU003732"/>
    </source>
</evidence>
<dbReference type="SUPFAM" id="SSF161070">
    <property type="entry name" value="SNF-like"/>
    <property type="match status" value="1"/>
</dbReference>
<feature type="transmembrane region" description="Helical" evidence="7">
    <location>
        <begin position="97"/>
        <end position="124"/>
    </location>
</feature>
<dbReference type="PROSITE" id="PS50267">
    <property type="entry name" value="NA_NEUROTRAN_SYMP_3"/>
    <property type="match status" value="1"/>
</dbReference>